<dbReference type="SUPFAM" id="SSF56024">
    <property type="entry name" value="Phospholipase D/nuclease"/>
    <property type="match status" value="2"/>
</dbReference>
<proteinExistence type="inferred from homology"/>
<dbReference type="CDD" id="cd09116">
    <property type="entry name" value="PLDc_Nuc_like"/>
    <property type="match status" value="1"/>
</dbReference>
<comment type="similarity">
    <text evidence="2">Belongs to the phospholipase D family.</text>
</comment>
<name>A0ABT2MMC4_9CYAN</name>
<gene>
    <name evidence="8" type="ORF">NG799_01680</name>
</gene>
<evidence type="ECO:0000313" key="8">
    <source>
        <dbReference type="EMBL" id="MCT7965041.1"/>
    </source>
</evidence>
<comment type="catalytic activity">
    <reaction evidence="1">
        <text>a 1,2-diacyl-sn-glycero-3-phosphocholine + H2O = a 1,2-diacyl-sn-glycero-3-phosphate + choline + H(+)</text>
        <dbReference type="Rhea" id="RHEA:14445"/>
        <dbReference type="ChEBI" id="CHEBI:15354"/>
        <dbReference type="ChEBI" id="CHEBI:15377"/>
        <dbReference type="ChEBI" id="CHEBI:15378"/>
        <dbReference type="ChEBI" id="CHEBI:57643"/>
        <dbReference type="ChEBI" id="CHEBI:58608"/>
        <dbReference type="EC" id="3.1.4.4"/>
    </reaction>
</comment>
<dbReference type="SMART" id="SM00155">
    <property type="entry name" value="PLDc"/>
    <property type="match status" value="2"/>
</dbReference>
<evidence type="ECO:0000256" key="1">
    <source>
        <dbReference type="ARBA" id="ARBA00000798"/>
    </source>
</evidence>
<evidence type="ECO:0000256" key="4">
    <source>
        <dbReference type="ARBA" id="ARBA00022801"/>
    </source>
</evidence>
<organism evidence="8 9">
    <name type="scientific">Laspinema palackyanum D2a</name>
    <dbReference type="NCBI Taxonomy" id="2953684"/>
    <lineage>
        <taxon>Bacteria</taxon>
        <taxon>Bacillati</taxon>
        <taxon>Cyanobacteriota</taxon>
        <taxon>Cyanophyceae</taxon>
        <taxon>Oscillatoriophycideae</taxon>
        <taxon>Oscillatoriales</taxon>
        <taxon>Laspinemataceae</taxon>
        <taxon>Laspinema</taxon>
        <taxon>Laspinema palackyanum</taxon>
    </lineage>
</organism>
<dbReference type="Gene3D" id="3.30.870.10">
    <property type="entry name" value="Endonuclease Chain A"/>
    <property type="match status" value="2"/>
</dbReference>
<protein>
    <recommendedName>
        <fullName evidence="3">phospholipase D</fullName>
        <ecNumber evidence="3">3.1.4.4</ecNumber>
    </recommendedName>
</protein>
<reference evidence="8 9" key="1">
    <citation type="journal article" date="2022" name="Front. Microbiol.">
        <title>High genomic differentiation and limited gene flow indicate recent cryptic speciation within the genus Laspinema (cyanobacteria).</title>
        <authorList>
            <person name="Stanojkovic A."/>
            <person name="Skoupy S."/>
            <person name="Skaloud P."/>
            <person name="Dvorak P."/>
        </authorList>
    </citation>
    <scope>NUCLEOTIDE SEQUENCE [LARGE SCALE GENOMIC DNA]</scope>
    <source>
        <strain evidence="8 9">D2a</strain>
    </source>
</reference>
<dbReference type="Pfam" id="PF13091">
    <property type="entry name" value="PLDc_2"/>
    <property type="match status" value="2"/>
</dbReference>
<dbReference type="InterPro" id="IPR025202">
    <property type="entry name" value="PLD-like_dom"/>
</dbReference>
<dbReference type="PROSITE" id="PS50035">
    <property type="entry name" value="PLD"/>
    <property type="match status" value="2"/>
</dbReference>
<keyword evidence="9" id="KW-1185">Reference proteome</keyword>
<evidence type="ECO:0000256" key="6">
    <source>
        <dbReference type="ARBA" id="ARBA00023098"/>
    </source>
</evidence>
<dbReference type="EMBL" id="JAMXFF010000002">
    <property type="protein sequence ID" value="MCT7965041.1"/>
    <property type="molecule type" value="Genomic_DNA"/>
</dbReference>
<dbReference type="InterPro" id="IPR051406">
    <property type="entry name" value="PLD_domain"/>
</dbReference>
<accession>A0ABT2MMC4</accession>
<dbReference type="Proteomes" id="UP001525890">
    <property type="component" value="Unassembled WGS sequence"/>
</dbReference>
<dbReference type="PANTHER" id="PTHR43856:SF1">
    <property type="entry name" value="MITOCHONDRIAL CARDIOLIPIN HYDROLASE"/>
    <property type="match status" value="1"/>
</dbReference>
<dbReference type="RefSeq" id="WP_368004784.1">
    <property type="nucleotide sequence ID" value="NZ_JAMXFF010000002.1"/>
</dbReference>
<evidence type="ECO:0000259" key="7">
    <source>
        <dbReference type="PROSITE" id="PS50035"/>
    </source>
</evidence>
<evidence type="ECO:0000256" key="3">
    <source>
        <dbReference type="ARBA" id="ARBA00012027"/>
    </source>
</evidence>
<feature type="domain" description="PLD phosphodiesterase" evidence="7">
    <location>
        <begin position="380"/>
        <end position="407"/>
    </location>
</feature>
<evidence type="ECO:0000256" key="2">
    <source>
        <dbReference type="ARBA" id="ARBA00008664"/>
    </source>
</evidence>
<keyword evidence="6" id="KW-0443">Lipid metabolism</keyword>
<dbReference type="EC" id="3.1.4.4" evidence="3"/>
<feature type="domain" description="PLD phosphodiesterase" evidence="7">
    <location>
        <begin position="176"/>
        <end position="203"/>
    </location>
</feature>
<comment type="caution">
    <text evidence="8">The sequence shown here is derived from an EMBL/GenBank/DDBJ whole genome shotgun (WGS) entry which is preliminary data.</text>
</comment>
<dbReference type="PANTHER" id="PTHR43856">
    <property type="entry name" value="CARDIOLIPIN HYDROLASE"/>
    <property type="match status" value="1"/>
</dbReference>
<dbReference type="InterPro" id="IPR001736">
    <property type="entry name" value="PLipase_D/transphosphatidylase"/>
</dbReference>
<keyword evidence="5" id="KW-0442">Lipid degradation</keyword>
<dbReference type="CDD" id="cd09173">
    <property type="entry name" value="PLDc_Nuc_like_unchar1_2"/>
    <property type="match status" value="1"/>
</dbReference>
<evidence type="ECO:0000256" key="5">
    <source>
        <dbReference type="ARBA" id="ARBA00022963"/>
    </source>
</evidence>
<sequence length="458" mass="50700">MKSIQKVAVVGIVAVLALVYNSCSGSEKKSRQVQLQEPLPQDKYVQVYFNQNRAAEYTEPYREITRLGDDLEQLIVDSIDSATVSVDVAVQEFRLPKIASSLVQKHQAGVRVRVILENSYNQSFSELNSGSDKRSKERYEELAHLIDGKPTENDALLILRNAGVPLIDDTADGSKGSGLMHHKFVVVDGREVVVTSANFTTSDIHGDFRYENSRGNPNNLVKVQNQQLAKLFQQEFNLMWGDGPGGKTDSVFGVKKTFRPKQWINLGTSSVAVQFGGTGARVPYEHSVNGSIGQILSRAKTSVDMALFVFSEQKISNVLHERAKVGVNVQALIERSFAHRYYSEGLDLMGVQLPNQKCKFDDNQLWAPNLAQVGVANLPHGDRLHHKFAVVDGQTVITGSHNWSAAANSSNDETLLVIHSPIVAAHFDREMQQLSDYASYGISDSLQSSLNKKLKRCQ</sequence>
<evidence type="ECO:0000313" key="9">
    <source>
        <dbReference type="Proteomes" id="UP001525890"/>
    </source>
</evidence>
<keyword evidence="4" id="KW-0378">Hydrolase</keyword>